<dbReference type="AlphaFoldDB" id="A0A9Y2IA76"/>
<dbReference type="GO" id="GO:0032259">
    <property type="term" value="P:methylation"/>
    <property type="evidence" value="ECO:0007669"/>
    <property type="project" value="UniProtKB-KW"/>
</dbReference>
<dbReference type="EMBL" id="CP127294">
    <property type="protein sequence ID" value="WIX75390.1"/>
    <property type="molecule type" value="Genomic_DNA"/>
</dbReference>
<keyword evidence="2 3" id="KW-0808">Transferase</keyword>
<dbReference type="KEGG" id="acab:QRX50_28150"/>
<dbReference type="RefSeq" id="WP_285966162.1">
    <property type="nucleotide sequence ID" value="NZ_CP127294.1"/>
</dbReference>
<dbReference type="SUPFAM" id="SSF53335">
    <property type="entry name" value="S-adenosyl-L-methionine-dependent methyltransferases"/>
    <property type="match status" value="1"/>
</dbReference>
<keyword evidence="1 3" id="KW-0489">Methyltransferase</keyword>
<dbReference type="PANTHER" id="PTHR43619:SF2">
    <property type="entry name" value="S-ADENOSYL-L-METHIONINE-DEPENDENT METHYLTRANSFERASES SUPERFAMILY PROTEIN"/>
    <property type="match status" value="1"/>
</dbReference>
<evidence type="ECO:0000313" key="4">
    <source>
        <dbReference type="Proteomes" id="UP001236014"/>
    </source>
</evidence>
<dbReference type="PANTHER" id="PTHR43619">
    <property type="entry name" value="S-ADENOSYL-L-METHIONINE-DEPENDENT METHYLTRANSFERASE YKTD-RELATED"/>
    <property type="match status" value="1"/>
</dbReference>
<organism evidence="3 4">
    <name type="scientific">Amycolatopsis carbonis</name>
    <dbReference type="NCBI Taxonomy" id="715471"/>
    <lineage>
        <taxon>Bacteria</taxon>
        <taxon>Bacillati</taxon>
        <taxon>Actinomycetota</taxon>
        <taxon>Actinomycetes</taxon>
        <taxon>Pseudonocardiales</taxon>
        <taxon>Pseudonocardiaceae</taxon>
        <taxon>Amycolatopsis</taxon>
    </lineage>
</organism>
<dbReference type="EC" id="2.1.1.-" evidence="3"/>
<evidence type="ECO:0000313" key="3">
    <source>
        <dbReference type="EMBL" id="WIX75390.1"/>
    </source>
</evidence>
<sequence>MDTTAFTAVENSLYLTLDGRALDACAPRPVLGDPTASGIVAALGHDPAAGPLVKSQVFDIAVRSRLLDDVVRSFVGRHPDAVVLELGCGLDGRIERVQPPSTVDWYDLDLPAVVSVRERLLPAHPHVHPVAADLTDPAWLERIPAGRPAVAVADGLVAFLPQDAFVALLAGIAGRFPTGEIAFNSYTRFHVWAIKHYRGTGSIAGVVANPGFDDPGDPQRWVPKLVLADEQFASRAPEVALQPLALRWFTRLAARSTAVSRRGTCVLRYRF</sequence>
<gene>
    <name evidence="3" type="ORF">QRX50_28150</name>
</gene>
<dbReference type="Proteomes" id="UP001236014">
    <property type="component" value="Chromosome"/>
</dbReference>
<dbReference type="Pfam" id="PF04072">
    <property type="entry name" value="LCM"/>
    <property type="match status" value="1"/>
</dbReference>
<dbReference type="InterPro" id="IPR029063">
    <property type="entry name" value="SAM-dependent_MTases_sf"/>
</dbReference>
<reference evidence="3 4" key="1">
    <citation type="submission" date="2023-06" db="EMBL/GenBank/DDBJ databases">
        <authorList>
            <person name="Oyuntsetseg B."/>
            <person name="Kim S.B."/>
        </authorList>
    </citation>
    <scope>NUCLEOTIDE SEQUENCE [LARGE SCALE GENOMIC DNA]</scope>
    <source>
        <strain evidence="3 4">2-15</strain>
    </source>
</reference>
<protein>
    <submittedName>
        <fullName evidence="3">Class I SAM-dependent methyltransferase</fullName>
        <ecNumber evidence="3">2.1.1.-</ecNumber>
    </submittedName>
</protein>
<name>A0A9Y2IA76_9PSEU</name>
<dbReference type="PIRSF" id="PIRSF028177">
    <property type="entry name" value="Polyketide_synth_Omtfrase_TcmP"/>
    <property type="match status" value="1"/>
</dbReference>
<evidence type="ECO:0000256" key="2">
    <source>
        <dbReference type="ARBA" id="ARBA00022679"/>
    </source>
</evidence>
<accession>A0A9Y2IA76</accession>
<dbReference type="InterPro" id="IPR007213">
    <property type="entry name" value="Ppm1/Ppm2/Tcmp"/>
</dbReference>
<dbReference type="Gene3D" id="3.40.50.150">
    <property type="entry name" value="Vaccinia Virus protein VP39"/>
    <property type="match status" value="1"/>
</dbReference>
<evidence type="ECO:0000256" key="1">
    <source>
        <dbReference type="ARBA" id="ARBA00022603"/>
    </source>
</evidence>
<proteinExistence type="predicted"/>
<dbReference type="InterPro" id="IPR016874">
    <property type="entry name" value="TcmP-like"/>
</dbReference>
<keyword evidence="4" id="KW-1185">Reference proteome</keyword>
<dbReference type="GO" id="GO:0008168">
    <property type="term" value="F:methyltransferase activity"/>
    <property type="evidence" value="ECO:0007669"/>
    <property type="project" value="UniProtKB-KW"/>
</dbReference>